<organism evidence="9 10">
    <name type="scientific">Stylosanthes scabra</name>
    <dbReference type="NCBI Taxonomy" id="79078"/>
    <lineage>
        <taxon>Eukaryota</taxon>
        <taxon>Viridiplantae</taxon>
        <taxon>Streptophyta</taxon>
        <taxon>Embryophyta</taxon>
        <taxon>Tracheophyta</taxon>
        <taxon>Spermatophyta</taxon>
        <taxon>Magnoliopsida</taxon>
        <taxon>eudicotyledons</taxon>
        <taxon>Gunneridae</taxon>
        <taxon>Pentapetalae</taxon>
        <taxon>rosids</taxon>
        <taxon>fabids</taxon>
        <taxon>Fabales</taxon>
        <taxon>Fabaceae</taxon>
        <taxon>Papilionoideae</taxon>
        <taxon>50 kb inversion clade</taxon>
        <taxon>dalbergioids sensu lato</taxon>
        <taxon>Dalbergieae</taxon>
        <taxon>Pterocarpus clade</taxon>
        <taxon>Stylosanthes</taxon>
    </lineage>
</organism>
<evidence type="ECO:0000256" key="3">
    <source>
        <dbReference type="ARBA" id="ARBA00022801"/>
    </source>
</evidence>
<evidence type="ECO:0000256" key="2">
    <source>
        <dbReference type="ARBA" id="ARBA00022723"/>
    </source>
</evidence>
<evidence type="ECO:0000256" key="4">
    <source>
        <dbReference type="ARBA" id="ARBA00022833"/>
    </source>
</evidence>
<keyword evidence="5 6" id="KW-0482">Metalloprotease</keyword>
<keyword evidence="10" id="KW-1185">Reference proteome</keyword>
<keyword evidence="7" id="KW-0472">Membrane</keyword>
<evidence type="ECO:0000256" key="5">
    <source>
        <dbReference type="ARBA" id="ARBA00023049"/>
    </source>
</evidence>
<dbReference type="PANTHER" id="PTHR22726">
    <property type="entry name" value="METALLOENDOPEPTIDASE OMA1"/>
    <property type="match status" value="1"/>
</dbReference>
<dbReference type="Proteomes" id="UP001341840">
    <property type="component" value="Unassembled WGS sequence"/>
</dbReference>
<accession>A0ABU6S588</accession>
<keyword evidence="1 6" id="KW-0645">Protease</keyword>
<comment type="cofactor">
    <cofactor evidence="6">
        <name>Zn(2+)</name>
        <dbReference type="ChEBI" id="CHEBI:29105"/>
    </cofactor>
    <text evidence="6">Binds 1 zinc ion per subunit.</text>
</comment>
<evidence type="ECO:0000313" key="10">
    <source>
        <dbReference type="Proteomes" id="UP001341840"/>
    </source>
</evidence>
<keyword evidence="3 6" id="KW-0378">Hydrolase</keyword>
<evidence type="ECO:0000256" key="7">
    <source>
        <dbReference type="SAM" id="Phobius"/>
    </source>
</evidence>
<reference evidence="9 10" key="1">
    <citation type="journal article" date="2023" name="Plants (Basel)">
        <title>Bridging the Gap: Combining Genomics and Transcriptomics Approaches to Understand Stylosanthes scabra, an Orphan Legume from the Brazilian Caatinga.</title>
        <authorList>
            <person name="Ferreira-Neto J.R.C."/>
            <person name="da Silva M.D."/>
            <person name="Binneck E."/>
            <person name="de Melo N.F."/>
            <person name="da Silva R.H."/>
            <person name="de Melo A.L.T.M."/>
            <person name="Pandolfi V."/>
            <person name="Bustamante F.O."/>
            <person name="Brasileiro-Vidal A.C."/>
            <person name="Benko-Iseppon A.M."/>
        </authorList>
    </citation>
    <scope>NUCLEOTIDE SEQUENCE [LARGE SCALE GENOMIC DNA]</scope>
    <source>
        <tissue evidence="9">Leaves</tissue>
    </source>
</reference>
<proteinExistence type="inferred from homology"/>
<keyword evidence="7" id="KW-1133">Transmembrane helix</keyword>
<name>A0ABU6S588_9FABA</name>
<gene>
    <name evidence="9" type="ORF">PIB30_005942</name>
</gene>
<evidence type="ECO:0000256" key="6">
    <source>
        <dbReference type="RuleBase" id="RU003983"/>
    </source>
</evidence>
<feature type="transmembrane region" description="Helical" evidence="7">
    <location>
        <begin position="62"/>
        <end position="79"/>
    </location>
</feature>
<dbReference type="InterPro" id="IPR051156">
    <property type="entry name" value="Mito/Outer_Membr_Metalloprot"/>
</dbReference>
<sequence length="285" mass="32370">MASTFYRKGKVALHCFRTLASKVQNFQGASRIFQSKAWNANRFASFPSIPPRLVTCLPRKPRHVFVVVGSGILITMYYGNLETVPYTKRTHSILLSKSLERQLGDVLFESFKADYKGKILPPQHPDSVRIRMIFKEITDASAHEGFNWEVLLVDKPDLNAVSRIGGKIVVFTGLLEHFKTDDAEIATIIGHEVAHVVARHDAETMTKYLWLVILHFTLHQFITYYINKILSLYEKLGKLERYSALDDLKYPHPSGKKRAELLSQAKIIEEALTIYNNNASSGTSM</sequence>
<evidence type="ECO:0000256" key="1">
    <source>
        <dbReference type="ARBA" id="ARBA00022670"/>
    </source>
</evidence>
<keyword evidence="4 6" id="KW-0862">Zinc</keyword>
<comment type="similarity">
    <text evidence="6">Belongs to the peptidase M48 family.</text>
</comment>
<dbReference type="Pfam" id="PF01435">
    <property type="entry name" value="Peptidase_M48"/>
    <property type="match status" value="1"/>
</dbReference>
<dbReference type="PANTHER" id="PTHR22726:SF1">
    <property type="entry name" value="METALLOENDOPEPTIDASE OMA1, MITOCHONDRIAL"/>
    <property type="match status" value="1"/>
</dbReference>
<dbReference type="InterPro" id="IPR001915">
    <property type="entry name" value="Peptidase_M48"/>
</dbReference>
<keyword evidence="7" id="KW-0812">Transmembrane</keyword>
<dbReference type="EMBL" id="JASCZI010060427">
    <property type="protein sequence ID" value="MED6130988.1"/>
    <property type="molecule type" value="Genomic_DNA"/>
</dbReference>
<dbReference type="Gene3D" id="3.30.2010.10">
    <property type="entry name" value="Metalloproteases ('zincins'), catalytic domain"/>
    <property type="match status" value="1"/>
</dbReference>
<evidence type="ECO:0000259" key="8">
    <source>
        <dbReference type="Pfam" id="PF01435"/>
    </source>
</evidence>
<feature type="domain" description="Peptidase M48" evidence="8">
    <location>
        <begin position="129"/>
        <end position="220"/>
    </location>
</feature>
<evidence type="ECO:0000313" key="9">
    <source>
        <dbReference type="EMBL" id="MED6130988.1"/>
    </source>
</evidence>
<keyword evidence="2" id="KW-0479">Metal-binding</keyword>
<comment type="caution">
    <text evidence="9">The sequence shown here is derived from an EMBL/GenBank/DDBJ whole genome shotgun (WGS) entry which is preliminary data.</text>
</comment>
<protein>
    <recommendedName>
        <fullName evidence="8">Peptidase M48 domain-containing protein</fullName>
    </recommendedName>
</protein>